<sequence length="29" mass="3426">MLACFIMFYSSLKKENFIKKTDLNLVKSI</sequence>
<proteinExistence type="predicted"/>
<accession>A0A0E9XRM2</accession>
<organism evidence="1">
    <name type="scientific">Anguilla anguilla</name>
    <name type="common">European freshwater eel</name>
    <name type="synonym">Muraena anguilla</name>
    <dbReference type="NCBI Taxonomy" id="7936"/>
    <lineage>
        <taxon>Eukaryota</taxon>
        <taxon>Metazoa</taxon>
        <taxon>Chordata</taxon>
        <taxon>Craniata</taxon>
        <taxon>Vertebrata</taxon>
        <taxon>Euteleostomi</taxon>
        <taxon>Actinopterygii</taxon>
        <taxon>Neopterygii</taxon>
        <taxon>Teleostei</taxon>
        <taxon>Anguilliformes</taxon>
        <taxon>Anguillidae</taxon>
        <taxon>Anguilla</taxon>
    </lineage>
</organism>
<name>A0A0E9XRM2_ANGAN</name>
<dbReference type="AlphaFoldDB" id="A0A0E9XRM2"/>
<dbReference type="EMBL" id="GBXM01003190">
    <property type="protein sequence ID" value="JAI05388.1"/>
    <property type="molecule type" value="Transcribed_RNA"/>
</dbReference>
<reference evidence="1" key="2">
    <citation type="journal article" date="2015" name="Fish Shellfish Immunol.">
        <title>Early steps in the European eel (Anguilla anguilla)-Vibrio vulnificus interaction in the gills: Role of the RtxA13 toxin.</title>
        <authorList>
            <person name="Callol A."/>
            <person name="Pajuelo D."/>
            <person name="Ebbesson L."/>
            <person name="Teles M."/>
            <person name="MacKenzie S."/>
            <person name="Amaro C."/>
        </authorList>
    </citation>
    <scope>NUCLEOTIDE SEQUENCE</scope>
</reference>
<reference evidence="1" key="1">
    <citation type="submission" date="2014-11" db="EMBL/GenBank/DDBJ databases">
        <authorList>
            <person name="Amaro Gonzalez C."/>
        </authorList>
    </citation>
    <scope>NUCLEOTIDE SEQUENCE</scope>
</reference>
<protein>
    <submittedName>
        <fullName evidence="1">Uncharacterized protein</fullName>
    </submittedName>
</protein>
<evidence type="ECO:0000313" key="1">
    <source>
        <dbReference type="EMBL" id="JAI05388.1"/>
    </source>
</evidence>